<keyword evidence="1" id="KW-0812">Transmembrane</keyword>
<protein>
    <submittedName>
        <fullName evidence="2">Uncharacterized protein</fullName>
    </submittedName>
</protein>
<reference evidence="2" key="1">
    <citation type="submission" date="2010-07" db="EMBL/GenBank/DDBJ databases">
        <authorList>
            <person name="Muzny D."/>
            <person name="Qin X."/>
            <person name="Buhay C."/>
            <person name="Dugan-Rocha S."/>
            <person name="Ding Y."/>
            <person name="Chen G."/>
            <person name="Hawes A."/>
            <person name="Holder M."/>
            <person name="Jhangiani S."/>
            <person name="Johnson A."/>
            <person name="Khan Z."/>
            <person name="Li Z."/>
            <person name="Liu W."/>
            <person name="Liu X."/>
            <person name="Perez L."/>
            <person name="Shen H."/>
            <person name="Wang Q."/>
            <person name="Watt J."/>
            <person name="Xi L."/>
            <person name="Xin Y."/>
            <person name="Zhou J."/>
            <person name="Deng J."/>
            <person name="Jiang H."/>
            <person name="Liu Y."/>
            <person name="Qu J."/>
            <person name="Song X.-Z."/>
            <person name="Zhang L."/>
            <person name="Villasana D."/>
            <person name="Johnson A."/>
            <person name="Liu J."/>
            <person name="Liyanage D."/>
            <person name="Lorensuhewa L."/>
            <person name="Robinson T."/>
            <person name="Song A."/>
            <person name="Song B.-B."/>
            <person name="Dinh H."/>
            <person name="Thornton R."/>
            <person name="Coyle M."/>
            <person name="Francisco L."/>
            <person name="Jackson L."/>
            <person name="Javaid M."/>
            <person name="Korchina V."/>
            <person name="Kovar C."/>
            <person name="Mata R."/>
            <person name="Mathew T."/>
            <person name="Ngo R."/>
            <person name="Nguyen L."/>
            <person name="Nguyen N."/>
            <person name="Okwuonu G."/>
            <person name="Ongeri F."/>
            <person name="Pham C."/>
            <person name="Simmons D."/>
            <person name="Wilczek-Boney K."/>
            <person name="Hale W."/>
            <person name="Jakkamsetti A."/>
            <person name="Pham P."/>
            <person name="Ruth R."/>
            <person name="San Lucas F."/>
            <person name="Warren J."/>
            <person name="Zhang J."/>
            <person name="Zhao Z."/>
            <person name="Zhou C."/>
            <person name="Zhu D."/>
            <person name="Lee S."/>
            <person name="Bess C."/>
            <person name="Blankenburg K."/>
            <person name="Forbes L."/>
            <person name="Fu Q."/>
            <person name="Gubbala S."/>
            <person name="Hirani K."/>
            <person name="Jayaseelan J.C."/>
            <person name="Lara F."/>
            <person name="Munidasa M."/>
            <person name="Palculict T."/>
            <person name="Patil S."/>
            <person name="Pu L.-L."/>
            <person name="Saada N."/>
            <person name="Tang L."/>
            <person name="Weissenberger G."/>
            <person name="Zhu Y."/>
            <person name="Hemphill L."/>
            <person name="Shang Y."/>
            <person name="Youmans B."/>
            <person name="Ayvaz T."/>
            <person name="Ross M."/>
            <person name="Santibanez J."/>
            <person name="Aqrawi P."/>
            <person name="Gross S."/>
            <person name="Joshi V."/>
            <person name="Fowler G."/>
            <person name="Nazareth L."/>
            <person name="Reid J."/>
            <person name="Worley K."/>
            <person name="Petrosino J."/>
            <person name="Highlander S."/>
            <person name="Gibbs R."/>
        </authorList>
    </citation>
    <scope>NUCLEOTIDE SEQUENCE [LARGE SCALE GENOMIC DNA]</scope>
    <source>
        <strain evidence="2">ATCC 33861</strain>
    </source>
</reference>
<evidence type="ECO:0000313" key="3">
    <source>
        <dbReference type="Proteomes" id="UP000006258"/>
    </source>
</evidence>
<keyword evidence="3" id="KW-1185">Reference proteome</keyword>
<dbReference type="STRING" id="525373.HMPREF0766_13234"/>
<dbReference type="EMBL" id="ACHA02000012">
    <property type="protein sequence ID" value="EFK56031.1"/>
    <property type="molecule type" value="Genomic_DNA"/>
</dbReference>
<organism evidence="2 3">
    <name type="scientific">Sphingobacterium spiritivorum ATCC 33861</name>
    <dbReference type="NCBI Taxonomy" id="525373"/>
    <lineage>
        <taxon>Bacteria</taxon>
        <taxon>Pseudomonadati</taxon>
        <taxon>Bacteroidota</taxon>
        <taxon>Sphingobacteriia</taxon>
        <taxon>Sphingobacteriales</taxon>
        <taxon>Sphingobacteriaceae</taxon>
        <taxon>Sphingobacterium</taxon>
    </lineage>
</organism>
<dbReference type="Proteomes" id="UP000006258">
    <property type="component" value="Unassembled WGS sequence"/>
</dbReference>
<gene>
    <name evidence="2" type="ORF">HMPREF0766_13234</name>
</gene>
<evidence type="ECO:0000313" key="2">
    <source>
        <dbReference type="EMBL" id="EFK56031.1"/>
    </source>
</evidence>
<accession>D7VQI0</accession>
<keyword evidence="1" id="KW-1133">Transmembrane helix</keyword>
<dbReference type="AlphaFoldDB" id="D7VQI0"/>
<feature type="transmembrane region" description="Helical" evidence="1">
    <location>
        <begin position="6"/>
        <end position="31"/>
    </location>
</feature>
<comment type="caution">
    <text evidence="2">The sequence shown here is derived from an EMBL/GenBank/DDBJ whole genome shotgun (WGS) entry which is preliminary data.</text>
</comment>
<dbReference type="HOGENOM" id="CLU_2958443_0_0_10"/>
<proteinExistence type="predicted"/>
<sequence length="59" mass="7186">MHIISNLWPLFNLALIVFIIFIVYYLALVFTKRFLKLYQERNEYLKEIADHLKVISNKK</sequence>
<evidence type="ECO:0000256" key="1">
    <source>
        <dbReference type="SAM" id="Phobius"/>
    </source>
</evidence>
<keyword evidence="1" id="KW-0472">Membrane</keyword>
<name>D7VQI0_SPHSI</name>